<gene>
    <name evidence="1" type="ORF">FS320_39625</name>
</gene>
<comment type="caution">
    <text evidence="1">The sequence shown here is derived from an EMBL/GenBank/DDBJ whole genome shotgun (WGS) entry which is preliminary data.</text>
</comment>
<sequence>MDAAATENLPADPMTDLSHVLIRSYNGDQFDPFMVHGHPYMAERPDRIVRACFYYSVVMTPKLTAIYDNCDRGGMCDMTPDEIAVIWRTPALLEKLGTTFEALQNGTAVMDLDLRIPPDINVWEEIVKSDMAKAAEEAKAARQAA</sequence>
<dbReference type="OrthoDB" id="8017865at2"/>
<evidence type="ECO:0000313" key="2">
    <source>
        <dbReference type="Proteomes" id="UP000403266"/>
    </source>
</evidence>
<accession>A0A5N7MVB9</accession>
<proteinExistence type="predicted"/>
<keyword evidence="2" id="KW-1185">Reference proteome</keyword>
<dbReference type="RefSeq" id="WP_152717902.1">
    <property type="nucleotide sequence ID" value="NZ_VOSJ01000506.1"/>
</dbReference>
<protein>
    <submittedName>
        <fullName evidence="1">Uncharacterized protein</fullName>
    </submittedName>
</protein>
<evidence type="ECO:0000313" key="1">
    <source>
        <dbReference type="EMBL" id="MPR30891.1"/>
    </source>
</evidence>
<dbReference type="Proteomes" id="UP000403266">
    <property type="component" value="Unassembled WGS sequence"/>
</dbReference>
<organism evidence="1 2">
    <name type="scientific">Microvirga tunisiensis</name>
    <dbReference type="NCBI Taxonomy" id="2108360"/>
    <lineage>
        <taxon>Bacteria</taxon>
        <taxon>Pseudomonadati</taxon>
        <taxon>Pseudomonadota</taxon>
        <taxon>Alphaproteobacteria</taxon>
        <taxon>Hyphomicrobiales</taxon>
        <taxon>Methylobacteriaceae</taxon>
        <taxon>Microvirga</taxon>
    </lineage>
</organism>
<dbReference type="AlphaFoldDB" id="A0A5N7MVB9"/>
<dbReference type="EMBL" id="VOSK01000477">
    <property type="protein sequence ID" value="MPR30891.1"/>
    <property type="molecule type" value="Genomic_DNA"/>
</dbReference>
<name>A0A5N7MVB9_9HYPH</name>
<reference evidence="1 2" key="1">
    <citation type="journal article" date="2019" name="Syst. Appl. Microbiol.">
        <title>Microvirga tunisiensis sp. nov., a root nodule symbiotic bacterium isolated from Lupinus micranthus and L. luteus grown in Northern Tunisia.</title>
        <authorList>
            <person name="Msaddak A."/>
            <person name="Rejili M."/>
            <person name="Duran D."/>
            <person name="Mars M."/>
            <person name="Palacios J.M."/>
            <person name="Ruiz-Argueso T."/>
            <person name="Rey L."/>
            <person name="Imperial J."/>
        </authorList>
    </citation>
    <scope>NUCLEOTIDE SEQUENCE [LARGE SCALE GENOMIC DNA]</scope>
    <source>
        <strain evidence="1 2">Lmie10</strain>
    </source>
</reference>